<dbReference type="RefSeq" id="WP_158027988.1">
    <property type="nucleotide sequence ID" value="NZ_BMHG01000001.1"/>
</dbReference>
<protein>
    <recommendedName>
        <fullName evidence="4">Mycothiol acetyltransferase</fullName>
        <shortName evidence="4">MSH acetyltransferase</shortName>
        <ecNumber evidence="4">2.3.1.189</ecNumber>
    </recommendedName>
    <alternativeName>
        <fullName evidence="4">Mycothiol synthase</fullName>
    </alternativeName>
</protein>
<dbReference type="PANTHER" id="PTHR43877">
    <property type="entry name" value="AMINOALKYLPHOSPHONATE N-ACETYLTRANSFERASE-RELATED-RELATED"/>
    <property type="match status" value="1"/>
</dbReference>
<dbReference type="NCBIfam" id="TIGR03448">
    <property type="entry name" value="mycothiol_MshD"/>
    <property type="match status" value="1"/>
</dbReference>
<feature type="binding site" evidence="4">
    <location>
        <begin position="228"/>
        <end position="230"/>
    </location>
    <ligand>
        <name>acetyl-CoA</name>
        <dbReference type="ChEBI" id="CHEBI:57288"/>
        <label>2</label>
    </ligand>
</feature>
<accession>A0A6H9WMV7</accession>
<keyword evidence="7" id="KW-1185">Reference proteome</keyword>
<dbReference type="InterPro" id="IPR016181">
    <property type="entry name" value="Acyl_CoA_acyltransferase"/>
</dbReference>
<comment type="similarity">
    <text evidence="4">Belongs to the acetyltransferase family. MshD subfamily.</text>
</comment>
<feature type="binding site" evidence="4">
    <location>
        <begin position="235"/>
        <end position="241"/>
    </location>
    <ligand>
        <name>acetyl-CoA</name>
        <dbReference type="ChEBI" id="CHEBI:57288"/>
        <label>2</label>
    </ligand>
</feature>
<evidence type="ECO:0000256" key="1">
    <source>
        <dbReference type="ARBA" id="ARBA00022679"/>
    </source>
</evidence>
<dbReference type="Proteomes" id="UP000431744">
    <property type="component" value="Unassembled WGS sequence"/>
</dbReference>
<evidence type="ECO:0000259" key="5">
    <source>
        <dbReference type="PROSITE" id="PS51186"/>
    </source>
</evidence>
<comment type="catalytic activity">
    <reaction evidence="4">
        <text>1D-myo-inositol 2-(L-cysteinylamino)-2-deoxy-alpha-D-glucopyranoside + acetyl-CoA = mycothiol + CoA + H(+)</text>
        <dbReference type="Rhea" id="RHEA:26172"/>
        <dbReference type="ChEBI" id="CHEBI:15378"/>
        <dbReference type="ChEBI" id="CHEBI:16768"/>
        <dbReference type="ChEBI" id="CHEBI:57287"/>
        <dbReference type="ChEBI" id="CHEBI:57288"/>
        <dbReference type="ChEBI" id="CHEBI:58887"/>
        <dbReference type="EC" id="2.3.1.189"/>
    </reaction>
</comment>
<dbReference type="PROSITE" id="PS51186">
    <property type="entry name" value="GNAT"/>
    <property type="match status" value="2"/>
</dbReference>
<keyword evidence="1 4" id="KW-0808">Transferase</keyword>
<dbReference type="OrthoDB" id="3208058at2"/>
<comment type="caution">
    <text evidence="4">Lacks conserved residue(s) required for the propagation of feature annotation.</text>
</comment>
<dbReference type="EMBL" id="WBJY01000001">
    <property type="protein sequence ID" value="KAB1649398.1"/>
    <property type="molecule type" value="Genomic_DNA"/>
</dbReference>
<dbReference type="CDD" id="cd04301">
    <property type="entry name" value="NAT_SF"/>
    <property type="match status" value="1"/>
</dbReference>
<keyword evidence="2 4" id="KW-0677">Repeat</keyword>
<dbReference type="GO" id="GO:0010125">
    <property type="term" value="P:mycothiol biosynthetic process"/>
    <property type="evidence" value="ECO:0007669"/>
    <property type="project" value="UniProtKB-UniRule"/>
</dbReference>
<feature type="binding site" evidence="4">
    <location>
        <position position="224"/>
    </location>
    <ligand>
        <name>1D-myo-inositol 2-(L-cysteinylamino)-2-deoxy-alpha-D-glucopyranoside</name>
        <dbReference type="ChEBI" id="CHEBI:58887"/>
    </ligand>
</feature>
<dbReference type="InterPro" id="IPR000182">
    <property type="entry name" value="GNAT_dom"/>
</dbReference>
<evidence type="ECO:0000256" key="2">
    <source>
        <dbReference type="ARBA" id="ARBA00022737"/>
    </source>
</evidence>
<feature type="binding site" evidence="4">
    <location>
        <position position="262"/>
    </location>
    <ligand>
        <name>1D-myo-inositol 2-(L-cysteinylamino)-2-deoxy-alpha-D-glucopyranoside</name>
        <dbReference type="ChEBI" id="CHEBI:58887"/>
    </ligand>
</feature>
<evidence type="ECO:0000256" key="4">
    <source>
        <dbReference type="HAMAP-Rule" id="MF_01698"/>
    </source>
</evidence>
<dbReference type="PIRSF" id="PIRSF021524">
    <property type="entry name" value="MSH_acetyltransferase"/>
    <property type="match status" value="1"/>
</dbReference>
<evidence type="ECO:0000313" key="7">
    <source>
        <dbReference type="Proteomes" id="UP000431744"/>
    </source>
</evidence>
<keyword evidence="3 4" id="KW-0012">Acyltransferase</keyword>
<reference evidence="6 7" key="1">
    <citation type="submission" date="2019-09" db="EMBL/GenBank/DDBJ databases">
        <title>Phylogeny of genus Pseudoclavibacter and closely related genus.</title>
        <authorList>
            <person name="Li Y."/>
        </authorList>
    </citation>
    <scope>NUCLEOTIDE SEQUENCE [LARGE SCALE GENOMIC DNA]</scope>
    <source>
        <strain evidence="6 7">EGI 60007</strain>
    </source>
</reference>
<dbReference type="SUPFAM" id="SSF55729">
    <property type="entry name" value="Acyl-CoA N-acyltransferases (Nat)"/>
    <property type="match status" value="2"/>
</dbReference>
<dbReference type="AlphaFoldDB" id="A0A6H9WMV7"/>
<evidence type="ECO:0000313" key="6">
    <source>
        <dbReference type="EMBL" id="KAB1649398.1"/>
    </source>
</evidence>
<dbReference type="InterPro" id="IPR050832">
    <property type="entry name" value="Bact_Acetyltransf"/>
</dbReference>
<dbReference type="HAMAP" id="MF_01698">
    <property type="entry name" value="MshD"/>
    <property type="match status" value="1"/>
</dbReference>
<feature type="binding site" evidence="4">
    <location>
        <position position="217"/>
    </location>
    <ligand>
        <name>1D-myo-inositol 2-(L-cysteinylamino)-2-deoxy-alpha-D-glucopyranoside</name>
        <dbReference type="ChEBI" id="CHEBI:58887"/>
    </ligand>
</feature>
<organism evidence="6 7">
    <name type="scientific">Pseudoclavibacter endophyticus</name>
    <dbReference type="NCBI Taxonomy" id="1778590"/>
    <lineage>
        <taxon>Bacteria</taxon>
        <taxon>Bacillati</taxon>
        <taxon>Actinomycetota</taxon>
        <taxon>Actinomycetes</taxon>
        <taxon>Micrococcales</taxon>
        <taxon>Microbacteriaceae</taxon>
        <taxon>Pseudoclavibacter</taxon>
    </lineage>
</organism>
<feature type="binding site" evidence="4">
    <location>
        <position position="176"/>
    </location>
    <ligand>
        <name>1D-myo-inositol 2-(L-cysteinylamino)-2-deoxy-alpha-D-glucopyranoside</name>
        <dbReference type="ChEBI" id="CHEBI:58887"/>
    </ligand>
</feature>
<gene>
    <name evidence="4 6" type="primary">mshD</name>
    <name evidence="6" type="ORF">F8O04_03785</name>
</gene>
<sequence length="296" mass="31274">MTRIETHERAGAHAADIAELAAAATSADGVAPFNDDAMLRLDDRLLVAARADDGTLAGAALAHPREGGLEAELVVHPDARRDGLGLALVDALTDRLAAGAELVVWAHGNLESARGLASAVGMRESRVLYKLGRDVVAADADAGAAPADVRFETFRPGTDDAEFLALNARVFRDHPEQGALEQAGLEARMGQDWFDPASFLVARDAVTGELLGYNWLKADGDEGEVYVIGVADEAAGRGLGRALMRVGLARIHALGLPRTTLYVEGDNARALALYRSLGYENDAVDVQYRRTVAPAG</sequence>
<feature type="domain" description="N-acetyltransferase" evidence="5">
    <location>
        <begin position="4"/>
        <end position="141"/>
    </location>
</feature>
<evidence type="ECO:0000256" key="3">
    <source>
        <dbReference type="ARBA" id="ARBA00023315"/>
    </source>
</evidence>
<dbReference type="GO" id="GO:0035447">
    <property type="term" value="F:mycothiol synthase activity"/>
    <property type="evidence" value="ECO:0007669"/>
    <property type="project" value="UniProtKB-UniRule"/>
</dbReference>
<name>A0A6H9WMV7_9MICO</name>
<proteinExistence type="inferred from homology"/>
<feature type="domain" description="N-acetyltransferase" evidence="5">
    <location>
        <begin position="149"/>
        <end position="296"/>
    </location>
</feature>
<comment type="subunit">
    <text evidence="4">Monomer.</text>
</comment>
<dbReference type="PANTHER" id="PTHR43877:SF2">
    <property type="entry name" value="AMINOALKYLPHOSPHONATE N-ACETYLTRANSFERASE-RELATED"/>
    <property type="match status" value="1"/>
</dbReference>
<dbReference type="EC" id="2.3.1.189" evidence="4"/>
<comment type="caution">
    <text evidence="6">The sequence shown here is derived from an EMBL/GenBank/DDBJ whole genome shotgun (WGS) entry which is preliminary data.</text>
</comment>
<dbReference type="Gene3D" id="3.40.630.30">
    <property type="match status" value="1"/>
</dbReference>
<feature type="binding site" evidence="4">
    <location>
        <begin position="73"/>
        <end position="75"/>
    </location>
    <ligand>
        <name>acetyl-CoA</name>
        <dbReference type="ChEBI" id="CHEBI:57288"/>
        <label>1</label>
    </ligand>
</feature>
<dbReference type="Pfam" id="PF00583">
    <property type="entry name" value="Acetyltransf_1"/>
    <property type="match status" value="2"/>
</dbReference>
<feature type="binding site" evidence="4">
    <location>
        <position position="35"/>
    </location>
    <ligand>
        <name>1D-myo-inositol 2-(L-cysteinylamino)-2-deoxy-alpha-D-glucopyranoside</name>
        <dbReference type="ChEBI" id="CHEBI:58887"/>
    </ligand>
</feature>
<comment type="function">
    <text evidence="4">Catalyzes the transfer of acetyl from acetyl-CoA to desacetylmycothiol (Cys-GlcN-Ins) to form mycothiol.</text>
</comment>
<dbReference type="InterPro" id="IPR017813">
    <property type="entry name" value="Mycothiol_AcTrfase"/>
</dbReference>